<reference evidence="2" key="1">
    <citation type="journal article" date="2015" name="Nature">
        <title>Complex archaea that bridge the gap between prokaryotes and eukaryotes.</title>
        <authorList>
            <person name="Spang A."/>
            <person name="Saw J.H."/>
            <person name="Jorgensen S.L."/>
            <person name="Zaremba-Niedzwiedzka K."/>
            <person name="Martijn J."/>
            <person name="Lind A.E."/>
            <person name="van Eijk R."/>
            <person name="Schleper C."/>
            <person name="Guy L."/>
            <person name="Ettema T.J."/>
        </authorList>
    </citation>
    <scope>NUCLEOTIDE SEQUENCE</scope>
</reference>
<keyword evidence="1" id="KW-0472">Membrane</keyword>
<dbReference type="AlphaFoldDB" id="A0A0F8Y2R7"/>
<organism evidence="2">
    <name type="scientific">marine sediment metagenome</name>
    <dbReference type="NCBI Taxonomy" id="412755"/>
    <lineage>
        <taxon>unclassified sequences</taxon>
        <taxon>metagenomes</taxon>
        <taxon>ecological metagenomes</taxon>
    </lineage>
</organism>
<proteinExistence type="predicted"/>
<gene>
    <name evidence="2" type="ORF">LCGC14_3144840</name>
</gene>
<dbReference type="EMBL" id="LAZR01069049">
    <property type="protein sequence ID" value="KKK48464.1"/>
    <property type="molecule type" value="Genomic_DNA"/>
</dbReference>
<comment type="caution">
    <text evidence="2">The sequence shown here is derived from an EMBL/GenBank/DDBJ whole genome shotgun (WGS) entry which is preliminary data.</text>
</comment>
<keyword evidence="1" id="KW-0812">Transmembrane</keyword>
<keyword evidence="1" id="KW-1133">Transmembrane helix</keyword>
<evidence type="ECO:0000313" key="2">
    <source>
        <dbReference type="EMBL" id="KKK48464.1"/>
    </source>
</evidence>
<sequence length="106" mass="11437">MSQTRLAHFVRVGIGVPLCTVALFGPLVGVILWYYLGPIDIVGQPCPNQIGQTDCRPNAESGSDLIFYLMALGVGVLLAYGVAQGLDSIAKDLERAAYRAKKKEQE</sequence>
<feature type="transmembrane region" description="Helical" evidence="1">
    <location>
        <begin position="12"/>
        <end position="35"/>
    </location>
</feature>
<evidence type="ECO:0000256" key="1">
    <source>
        <dbReference type="SAM" id="Phobius"/>
    </source>
</evidence>
<feature type="transmembrane region" description="Helical" evidence="1">
    <location>
        <begin position="65"/>
        <end position="83"/>
    </location>
</feature>
<name>A0A0F8Y2R7_9ZZZZ</name>
<protein>
    <submittedName>
        <fullName evidence="2">Uncharacterized protein</fullName>
    </submittedName>
</protein>
<accession>A0A0F8Y2R7</accession>